<feature type="transmembrane region" description="Helical" evidence="7">
    <location>
        <begin position="256"/>
        <end position="277"/>
    </location>
</feature>
<keyword evidence="6 7" id="KW-0472">Membrane</keyword>
<keyword evidence="4 7" id="KW-0812">Transmembrane</keyword>
<gene>
    <name evidence="9" type="primary">gsiD_2</name>
    <name evidence="9" type="ORF">PMF13cell1_00901</name>
</gene>
<dbReference type="GO" id="GO:0005886">
    <property type="term" value="C:plasma membrane"/>
    <property type="evidence" value="ECO:0007669"/>
    <property type="project" value="UniProtKB-SubCell"/>
</dbReference>
<dbReference type="Pfam" id="PF00528">
    <property type="entry name" value="BPD_transp_1"/>
    <property type="match status" value="1"/>
</dbReference>
<feature type="transmembrane region" description="Helical" evidence="7">
    <location>
        <begin position="210"/>
        <end position="235"/>
    </location>
</feature>
<dbReference type="InterPro" id="IPR035906">
    <property type="entry name" value="MetI-like_sf"/>
</dbReference>
<dbReference type="GO" id="GO:0055085">
    <property type="term" value="P:transmembrane transport"/>
    <property type="evidence" value="ECO:0007669"/>
    <property type="project" value="InterPro"/>
</dbReference>
<name>A0A4P6LW13_9FIRM</name>
<organism evidence="9 10">
    <name type="scientific">Blautia producta</name>
    <dbReference type="NCBI Taxonomy" id="33035"/>
    <lineage>
        <taxon>Bacteria</taxon>
        <taxon>Bacillati</taxon>
        <taxon>Bacillota</taxon>
        <taxon>Clostridia</taxon>
        <taxon>Lachnospirales</taxon>
        <taxon>Lachnospiraceae</taxon>
        <taxon>Blautia</taxon>
    </lineage>
</organism>
<dbReference type="CDD" id="cd06261">
    <property type="entry name" value="TM_PBP2"/>
    <property type="match status" value="1"/>
</dbReference>
<sequence>MKRDISMNAVKKKSLFQEAMSRFFRIKTAMFGMAFIVVIVAVCLLAGVICPEGYDAQNIGSRFLAPGSGGILGTDDLGRSMLARVLYGGRISLLVAFGSTSLSLIFGTVLGAVAGFYQGRVDDVIMRILDVFSAIPSLLLAMVISATLGTGLVNTMIAVAVPAMPSVARMVRGPILTVKDQEYVEAARAIDARDSRIIFKHILPNVLSPLIIKTTMSLAQALLFTASLSFLGLGVQPPMPEWGALISTGRKYILSYPYLVTVPGCFIAVTVLSINLIGDGLRDALDPRMKN</sequence>
<evidence type="ECO:0000256" key="2">
    <source>
        <dbReference type="ARBA" id="ARBA00022448"/>
    </source>
</evidence>
<feature type="transmembrane region" description="Helical" evidence="7">
    <location>
        <begin position="91"/>
        <end position="117"/>
    </location>
</feature>
<evidence type="ECO:0000313" key="9">
    <source>
        <dbReference type="EMBL" id="QBE95380.1"/>
    </source>
</evidence>
<keyword evidence="2 7" id="KW-0813">Transport</keyword>
<dbReference type="EMBL" id="CP035945">
    <property type="protein sequence ID" value="QBE95380.1"/>
    <property type="molecule type" value="Genomic_DNA"/>
</dbReference>
<dbReference type="InterPro" id="IPR050366">
    <property type="entry name" value="BP-dependent_transpt_permease"/>
</dbReference>
<dbReference type="SUPFAM" id="SSF161098">
    <property type="entry name" value="MetI-like"/>
    <property type="match status" value="1"/>
</dbReference>
<evidence type="ECO:0000313" key="10">
    <source>
        <dbReference type="Proteomes" id="UP000289794"/>
    </source>
</evidence>
<dbReference type="Gene3D" id="1.10.3720.10">
    <property type="entry name" value="MetI-like"/>
    <property type="match status" value="1"/>
</dbReference>
<reference evidence="9 10" key="1">
    <citation type="submission" date="2019-01" db="EMBL/GenBank/DDBJ databases">
        <title>PMF-metabolizing Aryl O-demethylase.</title>
        <authorList>
            <person name="Kim M."/>
        </authorList>
    </citation>
    <scope>NUCLEOTIDE SEQUENCE [LARGE SCALE GENOMIC DNA]</scope>
    <source>
        <strain evidence="9 10">PMF1</strain>
    </source>
</reference>
<dbReference type="RefSeq" id="WP_130179955.1">
    <property type="nucleotide sequence ID" value="NZ_CP035945.1"/>
</dbReference>
<evidence type="ECO:0000256" key="3">
    <source>
        <dbReference type="ARBA" id="ARBA00022475"/>
    </source>
</evidence>
<comment type="similarity">
    <text evidence="7">Belongs to the binding-protein-dependent transport system permease family.</text>
</comment>
<dbReference type="PANTHER" id="PTHR43386:SF1">
    <property type="entry name" value="D,D-DIPEPTIDE TRANSPORT SYSTEM PERMEASE PROTEIN DDPC-RELATED"/>
    <property type="match status" value="1"/>
</dbReference>
<comment type="subcellular location">
    <subcellularLocation>
        <location evidence="1 7">Cell membrane</location>
        <topology evidence="1 7">Multi-pass membrane protein</topology>
    </subcellularLocation>
</comment>
<keyword evidence="3" id="KW-1003">Cell membrane</keyword>
<evidence type="ECO:0000256" key="6">
    <source>
        <dbReference type="ARBA" id="ARBA00023136"/>
    </source>
</evidence>
<feature type="transmembrane region" description="Helical" evidence="7">
    <location>
        <begin position="138"/>
        <end position="161"/>
    </location>
</feature>
<dbReference type="Pfam" id="PF12911">
    <property type="entry name" value="OppC_N"/>
    <property type="match status" value="1"/>
</dbReference>
<dbReference type="KEGG" id="bpro:PMF13cell1_00901"/>
<dbReference type="AlphaFoldDB" id="A0A4P6LW13"/>
<keyword evidence="5 7" id="KW-1133">Transmembrane helix</keyword>
<dbReference type="InterPro" id="IPR025966">
    <property type="entry name" value="OppC_N"/>
</dbReference>
<dbReference type="PROSITE" id="PS50928">
    <property type="entry name" value="ABC_TM1"/>
    <property type="match status" value="1"/>
</dbReference>
<evidence type="ECO:0000256" key="5">
    <source>
        <dbReference type="ARBA" id="ARBA00022989"/>
    </source>
</evidence>
<evidence type="ECO:0000256" key="7">
    <source>
        <dbReference type="RuleBase" id="RU363032"/>
    </source>
</evidence>
<evidence type="ECO:0000259" key="8">
    <source>
        <dbReference type="PROSITE" id="PS50928"/>
    </source>
</evidence>
<dbReference type="PANTHER" id="PTHR43386">
    <property type="entry name" value="OLIGOPEPTIDE TRANSPORT SYSTEM PERMEASE PROTEIN APPC"/>
    <property type="match status" value="1"/>
</dbReference>
<dbReference type="Proteomes" id="UP000289794">
    <property type="component" value="Chromosome"/>
</dbReference>
<accession>A0A4P6LW13</accession>
<feature type="domain" description="ABC transmembrane type-1" evidence="8">
    <location>
        <begin position="89"/>
        <end position="278"/>
    </location>
</feature>
<protein>
    <submittedName>
        <fullName evidence="9">Glutathione transport system permease protein GsiD</fullName>
    </submittedName>
</protein>
<evidence type="ECO:0000256" key="4">
    <source>
        <dbReference type="ARBA" id="ARBA00022692"/>
    </source>
</evidence>
<dbReference type="InterPro" id="IPR000515">
    <property type="entry name" value="MetI-like"/>
</dbReference>
<evidence type="ECO:0000256" key="1">
    <source>
        <dbReference type="ARBA" id="ARBA00004651"/>
    </source>
</evidence>
<proteinExistence type="inferred from homology"/>